<dbReference type="SUPFAM" id="SSF55031">
    <property type="entry name" value="Bacterial exopeptidase dimerisation domain"/>
    <property type="match status" value="1"/>
</dbReference>
<dbReference type="PANTHER" id="PTHR11014:SF63">
    <property type="entry name" value="METALLOPEPTIDASE, PUTATIVE (AFU_ORTHOLOGUE AFUA_6G09600)-RELATED"/>
    <property type="match status" value="1"/>
</dbReference>
<dbReference type="Gene3D" id="3.30.70.360">
    <property type="match status" value="1"/>
</dbReference>
<feature type="domain" description="Peptidase M20 dimerisation" evidence="2">
    <location>
        <begin position="185"/>
        <end position="266"/>
    </location>
</feature>
<evidence type="ECO:0000313" key="4">
    <source>
        <dbReference type="Proteomes" id="UP001568698"/>
    </source>
</evidence>
<dbReference type="NCBIfam" id="TIGR01891">
    <property type="entry name" value="amidohydrolases"/>
    <property type="match status" value="1"/>
</dbReference>
<accession>A0ABV4JWT5</accession>
<dbReference type="Pfam" id="PF07687">
    <property type="entry name" value="M20_dimer"/>
    <property type="match status" value="1"/>
</dbReference>
<organism evidence="3 4">
    <name type="scientific">Pseudodesulfovibrio karagichevae</name>
    <dbReference type="NCBI Taxonomy" id="3239305"/>
    <lineage>
        <taxon>Bacteria</taxon>
        <taxon>Pseudomonadati</taxon>
        <taxon>Thermodesulfobacteriota</taxon>
        <taxon>Desulfovibrionia</taxon>
        <taxon>Desulfovibrionales</taxon>
        <taxon>Desulfovibrionaceae</taxon>
    </lineage>
</organism>
<reference evidence="3 4" key="1">
    <citation type="submission" date="2024-08" db="EMBL/GenBank/DDBJ databases">
        <title>Sulfate-reducing bacteria isolated from formation water of the oil field in Kazakhstan and description of Pseudodesulfovibrio sp.</title>
        <authorList>
            <person name="Bidzhieva S.K."/>
            <person name="Tourova T.P."/>
            <person name="Grouzdev D.S."/>
            <person name="Beletsky A.V."/>
            <person name="Sokolova D.S."/>
            <person name="Samigullina S.R."/>
            <person name="Poltaraus A.B."/>
            <person name="Avtukh A.N."/>
            <person name="Tereshina V.M."/>
            <person name="Zhaparov N.S."/>
            <person name="Mardanov A.V."/>
            <person name="Nazina T.N."/>
        </authorList>
    </citation>
    <scope>NUCLEOTIDE SEQUENCE [LARGE SCALE GENOMIC DNA]</scope>
    <source>
        <strain evidence="3 4">9FUS</strain>
    </source>
</reference>
<dbReference type="Pfam" id="PF01546">
    <property type="entry name" value="Peptidase_M20"/>
    <property type="match status" value="1"/>
</dbReference>
<keyword evidence="1" id="KW-0378">Hydrolase</keyword>
<dbReference type="EMBL" id="JBGLYH010000001">
    <property type="protein sequence ID" value="MEZ7195182.1"/>
    <property type="molecule type" value="Genomic_DNA"/>
</dbReference>
<dbReference type="InterPro" id="IPR002933">
    <property type="entry name" value="Peptidase_M20"/>
</dbReference>
<dbReference type="RefSeq" id="WP_371384737.1">
    <property type="nucleotide sequence ID" value="NZ_JBGLYH010000001.1"/>
</dbReference>
<proteinExistence type="predicted"/>
<sequence>MNLKPEIAACFDELQDMRRHLHTCPEIGLDTVETVAFVKEKLDGFGIGYEDIGVNSLLAKVEGRGPGRIVAFRGDMDGLEISEATGLPYRSERAGRMHACGHDGHTTTLLAFARYLADHRDFDGTVLLLFQSGEEGFGGALKIIEDGLFEKYAIDCMFGLHNWPGYAADQIVVHPGPSMASEDRFDLTIRGKSGHASVPHLCVEPFAAVADFIKGAQTVIPRKVSAHDKAVISITQVHGGSAYNIIPDEVVLRGNVRTTDGGVQDLIEESLGRLAEGVAAMYGVQTSFDYHRKHPVLANSMPEPAVRAAARVVGKENVLTHELPAMGSEDFAFYMQHTRGCFVWVGNGADSPVIHNSKYDFNDQVILVGASFFAELLDEVMQRS</sequence>
<dbReference type="InterPro" id="IPR011650">
    <property type="entry name" value="Peptidase_M20_dimer"/>
</dbReference>
<comment type="caution">
    <text evidence="3">The sequence shown here is derived from an EMBL/GenBank/DDBJ whole genome shotgun (WGS) entry which is preliminary data.</text>
</comment>
<dbReference type="Gene3D" id="3.40.630.10">
    <property type="entry name" value="Zn peptidases"/>
    <property type="match status" value="1"/>
</dbReference>
<keyword evidence="4" id="KW-1185">Reference proteome</keyword>
<gene>
    <name evidence="3" type="ORF">AB6M95_00340</name>
</gene>
<evidence type="ECO:0000256" key="1">
    <source>
        <dbReference type="ARBA" id="ARBA00022801"/>
    </source>
</evidence>
<dbReference type="SUPFAM" id="SSF53187">
    <property type="entry name" value="Zn-dependent exopeptidases"/>
    <property type="match status" value="1"/>
</dbReference>
<protein>
    <submittedName>
        <fullName evidence="3">Amidohydrolase</fullName>
    </submittedName>
</protein>
<dbReference type="PANTHER" id="PTHR11014">
    <property type="entry name" value="PEPTIDASE M20 FAMILY MEMBER"/>
    <property type="match status" value="1"/>
</dbReference>
<dbReference type="PIRSF" id="PIRSF005962">
    <property type="entry name" value="Pept_M20D_amidohydro"/>
    <property type="match status" value="1"/>
</dbReference>
<dbReference type="InterPro" id="IPR017439">
    <property type="entry name" value="Amidohydrolase"/>
</dbReference>
<name>A0ABV4JWT5_9BACT</name>
<evidence type="ECO:0000313" key="3">
    <source>
        <dbReference type="EMBL" id="MEZ7195182.1"/>
    </source>
</evidence>
<dbReference type="Proteomes" id="UP001568698">
    <property type="component" value="Unassembled WGS sequence"/>
</dbReference>
<evidence type="ECO:0000259" key="2">
    <source>
        <dbReference type="Pfam" id="PF07687"/>
    </source>
</evidence>
<dbReference type="InterPro" id="IPR036264">
    <property type="entry name" value="Bact_exopeptidase_dim_dom"/>
</dbReference>